<evidence type="ECO:0000256" key="1">
    <source>
        <dbReference type="SAM" id="MobiDB-lite"/>
    </source>
</evidence>
<dbReference type="InterPro" id="IPR024130">
    <property type="entry name" value="DAP1/DAPL1"/>
</dbReference>
<proteinExistence type="predicted"/>
<reference evidence="2" key="1">
    <citation type="submission" date="2015-11" db="EMBL/GenBank/DDBJ databases">
        <title>De novo transcriptome assembly of four potential Pierce s Disease insect vectors from Arizona vineyards.</title>
        <authorList>
            <person name="Tassone E.E."/>
        </authorList>
    </citation>
    <scope>NUCLEOTIDE SEQUENCE</scope>
</reference>
<feature type="compositionally biased region" description="Polar residues" evidence="1">
    <location>
        <begin position="100"/>
        <end position="110"/>
    </location>
</feature>
<protein>
    <submittedName>
        <fullName evidence="2">Uncharacterized protein</fullName>
    </submittedName>
</protein>
<evidence type="ECO:0000313" key="2">
    <source>
        <dbReference type="EMBL" id="JAS39947.1"/>
    </source>
</evidence>
<gene>
    <name evidence="2" type="ORF">g.48707</name>
</gene>
<dbReference type="AlphaFoldDB" id="A0A1B6EPS6"/>
<feature type="region of interest" description="Disordered" evidence="1">
    <location>
        <begin position="90"/>
        <end position="110"/>
    </location>
</feature>
<name>A0A1B6EPS6_9HEMI</name>
<accession>A0A1B6EPS6</accession>
<dbReference type="EMBL" id="GECZ01029822">
    <property type="protein sequence ID" value="JAS39947.1"/>
    <property type="molecule type" value="Transcribed_RNA"/>
</dbReference>
<organism evidence="2">
    <name type="scientific">Cuerna arida</name>
    <dbReference type="NCBI Taxonomy" id="1464854"/>
    <lineage>
        <taxon>Eukaryota</taxon>
        <taxon>Metazoa</taxon>
        <taxon>Ecdysozoa</taxon>
        <taxon>Arthropoda</taxon>
        <taxon>Hexapoda</taxon>
        <taxon>Insecta</taxon>
        <taxon>Pterygota</taxon>
        <taxon>Neoptera</taxon>
        <taxon>Paraneoptera</taxon>
        <taxon>Hemiptera</taxon>
        <taxon>Auchenorrhyncha</taxon>
        <taxon>Membracoidea</taxon>
        <taxon>Cicadellidae</taxon>
        <taxon>Cicadellinae</taxon>
        <taxon>Proconiini</taxon>
        <taxon>Cuerna</taxon>
    </lineage>
</organism>
<sequence>MPINNQSQDENFAEIERNLRANHSPAVMAGGMRIVQNHRGNYASSAQSNNEVSGVAMSISPQKPHENGGILSKLNQAGVSKDAIQSMYKERPFINPPVKNHNQIHQPRKE</sequence>
<dbReference type="Pfam" id="PF15228">
    <property type="entry name" value="DAP"/>
    <property type="match status" value="1"/>
</dbReference>